<dbReference type="Proteomes" id="UP000656804">
    <property type="component" value="Unassembled WGS sequence"/>
</dbReference>
<dbReference type="InterPro" id="IPR009050">
    <property type="entry name" value="Globin-like_sf"/>
</dbReference>
<feature type="binding site" description="distal binding residue" evidence="5">
    <location>
        <position position="47"/>
    </location>
    <ligand>
        <name>heme</name>
        <dbReference type="ChEBI" id="CHEBI:30413"/>
    </ligand>
    <ligandPart>
        <name>Fe</name>
        <dbReference type="ChEBI" id="CHEBI:18248"/>
    </ligandPart>
</feature>
<dbReference type="CDD" id="cd00454">
    <property type="entry name" value="TrHb1_N"/>
    <property type="match status" value="1"/>
</dbReference>
<keyword evidence="4 5" id="KW-0408">Iron</keyword>
<accession>A0A930USM7</accession>
<evidence type="ECO:0000256" key="5">
    <source>
        <dbReference type="PIRSR" id="PIRSR601486-1"/>
    </source>
</evidence>
<name>A0A930USM7_9ACTN</name>
<dbReference type="EMBL" id="JADIVZ010000001">
    <property type="protein sequence ID" value="MBF4160113.1"/>
    <property type="molecule type" value="Genomic_DNA"/>
</dbReference>
<dbReference type="AlphaFoldDB" id="A0A930USM7"/>
<reference evidence="6" key="1">
    <citation type="submission" date="2020-11" db="EMBL/GenBank/DDBJ databases">
        <title>Nocardioides sp. CBS4Y-1, whole genome shotgun sequence.</title>
        <authorList>
            <person name="Tuo L."/>
        </authorList>
    </citation>
    <scope>NUCLEOTIDE SEQUENCE</scope>
    <source>
        <strain evidence="6">CBS4Y-1</strain>
    </source>
</reference>
<dbReference type="Pfam" id="PF01152">
    <property type="entry name" value="Bac_globin"/>
    <property type="match status" value="1"/>
</dbReference>
<dbReference type="InterPro" id="IPR001486">
    <property type="entry name" value="Hemoglobin_trunc"/>
</dbReference>
<dbReference type="GO" id="GO:0019825">
    <property type="term" value="F:oxygen binding"/>
    <property type="evidence" value="ECO:0007669"/>
    <property type="project" value="InterPro"/>
</dbReference>
<evidence type="ECO:0000256" key="3">
    <source>
        <dbReference type="ARBA" id="ARBA00022723"/>
    </source>
</evidence>
<gene>
    <name evidence="6" type="ORF">ISG29_00295</name>
</gene>
<evidence type="ECO:0000313" key="7">
    <source>
        <dbReference type="Proteomes" id="UP000656804"/>
    </source>
</evidence>
<evidence type="ECO:0000313" key="6">
    <source>
        <dbReference type="EMBL" id="MBF4160113.1"/>
    </source>
</evidence>
<keyword evidence="3 5" id="KW-0479">Metal-binding</keyword>
<proteinExistence type="predicted"/>
<evidence type="ECO:0000256" key="1">
    <source>
        <dbReference type="ARBA" id="ARBA00022448"/>
    </source>
</evidence>
<dbReference type="InterPro" id="IPR012292">
    <property type="entry name" value="Globin/Proto"/>
</dbReference>
<dbReference type="SUPFAM" id="SSF46458">
    <property type="entry name" value="Globin-like"/>
    <property type="match status" value="1"/>
</dbReference>
<organism evidence="6 7">
    <name type="scientific">Nocardioides acrostichi</name>
    <dbReference type="NCBI Taxonomy" id="2784339"/>
    <lineage>
        <taxon>Bacteria</taxon>
        <taxon>Bacillati</taxon>
        <taxon>Actinomycetota</taxon>
        <taxon>Actinomycetes</taxon>
        <taxon>Propionibacteriales</taxon>
        <taxon>Nocardioidaceae</taxon>
        <taxon>Nocardioides</taxon>
    </lineage>
</organism>
<comment type="caution">
    <text evidence="6">The sequence shown here is derived from an EMBL/GenBank/DDBJ whole genome shotgun (WGS) entry which is preliminary data.</text>
</comment>
<keyword evidence="2 5" id="KW-0349">Heme</keyword>
<evidence type="ECO:0000256" key="4">
    <source>
        <dbReference type="ARBA" id="ARBA00023004"/>
    </source>
</evidence>
<dbReference type="GO" id="GO:0046872">
    <property type="term" value="F:metal ion binding"/>
    <property type="evidence" value="ECO:0007669"/>
    <property type="project" value="UniProtKB-KW"/>
</dbReference>
<protein>
    <submittedName>
        <fullName evidence="6">Group 1 truncated hemoglobin</fullName>
    </submittedName>
</protein>
<feature type="binding site" description="distal binding residue" evidence="5">
    <location>
        <position position="71"/>
    </location>
    <ligand>
        <name>heme</name>
        <dbReference type="ChEBI" id="CHEBI:30413"/>
    </ligand>
    <ligandPart>
        <name>Fe</name>
        <dbReference type="ChEBI" id="CHEBI:18248"/>
    </ligandPart>
</feature>
<keyword evidence="1" id="KW-0813">Transport</keyword>
<dbReference type="Gene3D" id="1.10.490.10">
    <property type="entry name" value="Globins"/>
    <property type="match status" value="1"/>
</dbReference>
<evidence type="ECO:0000256" key="2">
    <source>
        <dbReference type="ARBA" id="ARBA00022617"/>
    </source>
</evidence>
<keyword evidence="7" id="KW-1185">Reference proteome</keyword>
<sequence length="123" mass="13072">MDPTLYDALGGREAIGAAVDGLYGRLLTDPETGPVFEGIDMPRLRNHMISFLAAALGSDLVYAGRDMGDAHAGLHITDRMFDRTAAHLEAVLAQLSVPEALVERVLITIAPLRAAIVHGNALV</sequence>
<dbReference type="GO" id="GO:0020037">
    <property type="term" value="F:heme binding"/>
    <property type="evidence" value="ECO:0007669"/>
    <property type="project" value="InterPro"/>
</dbReference>
<dbReference type="RefSeq" id="WP_194501384.1">
    <property type="nucleotide sequence ID" value="NZ_JADIVZ010000001.1"/>
</dbReference>